<keyword evidence="6" id="KW-0227">DNA damage</keyword>
<dbReference type="PROSITE" id="PS50893">
    <property type="entry name" value="ABC_TRANSPORTER_2"/>
    <property type="match status" value="1"/>
</dbReference>
<evidence type="ECO:0000256" key="2">
    <source>
        <dbReference type="ARBA" id="ARBA00022490"/>
    </source>
</evidence>
<reference evidence="18 19" key="1">
    <citation type="submission" date="2014-03" db="EMBL/GenBank/DDBJ databases">
        <title>complete genome sequence of Flavobacteriaceae bacterium JBKA-6.</title>
        <authorList>
            <person name="Takano T."/>
            <person name="Nakamura Y."/>
            <person name="Takuma S."/>
            <person name="Yasuike M."/>
            <person name="Matsuyama T."/>
            <person name="Sakai T."/>
            <person name="Fujiwara A."/>
            <person name="Kimoto K."/>
            <person name="Fukuda Y."/>
            <person name="Kondo H."/>
            <person name="Hirono I."/>
            <person name="Nakayasu C."/>
        </authorList>
    </citation>
    <scope>NUCLEOTIDE SEQUENCE [LARGE SCALE GENOMIC DNA]</scope>
    <source>
        <strain evidence="18 19">JBKA-6</strain>
    </source>
</reference>
<comment type="similarity">
    <text evidence="14">Belongs to the ABC transporter superfamily. UvrA family.</text>
</comment>
<keyword evidence="19" id="KW-1185">Reference proteome</keyword>
<evidence type="ECO:0000256" key="15">
    <source>
        <dbReference type="ARBA" id="ARBA00039316"/>
    </source>
</evidence>
<dbReference type="InterPro" id="IPR017871">
    <property type="entry name" value="ABC_transporter-like_CS"/>
</dbReference>
<dbReference type="PANTHER" id="PTHR43152">
    <property type="entry name" value="UVRABC SYSTEM PROTEIN A"/>
    <property type="match status" value="1"/>
</dbReference>
<keyword evidence="5" id="KW-0547">Nucleotide-binding</keyword>
<evidence type="ECO:0000313" key="18">
    <source>
        <dbReference type="EMBL" id="BAV94583.1"/>
    </source>
</evidence>
<evidence type="ECO:0000256" key="5">
    <source>
        <dbReference type="ARBA" id="ARBA00022741"/>
    </source>
</evidence>
<keyword evidence="4" id="KW-0677">Repeat</keyword>
<sequence>MQSEFIVVLGAKEHNLKNIDVKIPKNKLVVITGLSGSGKSSLAFDTIYAEGQRRYIETFSAYGRKFLGIMERPNVDKIDGLSPVISIDQKTVYKNPRSTVGTITEIYDFLRVLYARCADAYSYETSEKMVSYTDEEIVENILEKNDGKMVYILSSVVRSRKGHYRELFEKISKRGFIQAFVDNELIEITKDLQLDRYKLHDIDIVIDKLSINKANINRISASVKTALDNGEGVMKLYDSKAKNFVYFSRKLMCPTTGISYSTAEPNFFSFNSPKGSCPDCKGLGYSYGVDERKIITDLEKSIKQGGITPLVGKNKSWIYDEIGIILSVYDLTFDTPIKNFPKEAIDIILYGGNKKVSKEIGNIGVSKDFYIDFKGIANFISDNYNNSDSPTLKRWAEKYIDKTICPQCKGLRLNKISLSFKIMDKNISELSQLDLLTSIDFIKKIPDFLNQRQNLIAREILKEISLRVNFLIDLGLGYLSLSRTSDTLSGGEAQRIRLTTQIGSQLVGVTYILDEPSIGLHQIDNIKLISSLKKLRDLGNSVIVVEHDKEVMEHSDYILDMGPFAGVKGGEIVAQGTLEDIKSQSTLTAQYLNNSKAIEIPEKRRCGTGKDLILKGAKGNNLKNIDVVFPLGKMICITGVSGSGKSSLINGTLYPILSKHFYNSVKEPLSYGSIEGIENIDKVVNVNQDPIGRTPRSNPATYVGVLSDIRSVFSVLPDSKIRGYKSGRFSFNVPGGRCESCKGAGVSTLEMHFLPDVYVCCESCNGNRFNRETLEIKYKGKSISDVLNMTVNTAVDFFKNIPKVYKKLKTMRDVGLGYITLGQPSNTISGGEAQRLKLALELSKRHTGKTLYILDEPTTGLHFEDIKVLLDILNKLVEKQNTVIVIEHNMDVIKVVDHIIDIGPKGGVEGGNIVCFGTPESIAENTESSTTMFLKKELNLNDTLN</sequence>
<evidence type="ECO:0000256" key="12">
    <source>
        <dbReference type="ARBA" id="ARBA00023125"/>
    </source>
</evidence>
<dbReference type="GO" id="GO:0016887">
    <property type="term" value="F:ATP hydrolysis activity"/>
    <property type="evidence" value="ECO:0007669"/>
    <property type="project" value="InterPro"/>
</dbReference>
<dbReference type="NCBIfam" id="TIGR00630">
    <property type="entry name" value="uvra"/>
    <property type="match status" value="1"/>
</dbReference>
<dbReference type="SUPFAM" id="SSF52540">
    <property type="entry name" value="P-loop containing nucleoside triphosphate hydrolases"/>
    <property type="match status" value="2"/>
</dbReference>
<evidence type="ECO:0000256" key="9">
    <source>
        <dbReference type="ARBA" id="ARBA00022833"/>
    </source>
</evidence>
<dbReference type="PANTHER" id="PTHR43152:SF3">
    <property type="entry name" value="UVRABC SYSTEM PROTEIN A"/>
    <property type="match status" value="1"/>
</dbReference>
<evidence type="ECO:0000256" key="13">
    <source>
        <dbReference type="ARBA" id="ARBA00023204"/>
    </source>
</evidence>
<evidence type="ECO:0000256" key="4">
    <source>
        <dbReference type="ARBA" id="ARBA00022737"/>
    </source>
</evidence>
<proteinExistence type="inferred from homology"/>
<dbReference type="GO" id="GO:0008270">
    <property type="term" value="F:zinc ion binding"/>
    <property type="evidence" value="ECO:0007669"/>
    <property type="project" value="UniProtKB-KW"/>
</dbReference>
<evidence type="ECO:0000256" key="3">
    <source>
        <dbReference type="ARBA" id="ARBA00022723"/>
    </source>
</evidence>
<dbReference type="GO" id="GO:0006289">
    <property type="term" value="P:nucleotide-excision repair"/>
    <property type="evidence" value="ECO:0007669"/>
    <property type="project" value="InterPro"/>
</dbReference>
<dbReference type="InterPro" id="IPR027417">
    <property type="entry name" value="P-loop_NTPase"/>
</dbReference>
<dbReference type="GO" id="GO:0004518">
    <property type="term" value="F:nuclease activity"/>
    <property type="evidence" value="ECO:0007669"/>
    <property type="project" value="UniProtKB-KW"/>
</dbReference>
<dbReference type="PROSITE" id="PS00211">
    <property type="entry name" value="ABC_TRANSPORTER_1"/>
    <property type="match status" value="1"/>
</dbReference>
<keyword evidence="2" id="KW-0963">Cytoplasm</keyword>
<dbReference type="InterPro" id="IPR041552">
    <property type="entry name" value="UvrA_DNA-bd"/>
</dbReference>
<keyword evidence="13" id="KW-0234">DNA repair</keyword>
<evidence type="ECO:0000256" key="6">
    <source>
        <dbReference type="ARBA" id="ARBA00022763"/>
    </source>
</evidence>
<keyword evidence="10" id="KW-0067">ATP-binding</keyword>
<dbReference type="Proteomes" id="UP000243197">
    <property type="component" value="Chromosome"/>
</dbReference>
<dbReference type="InterPro" id="IPR003439">
    <property type="entry name" value="ABC_transporter-like_ATP-bd"/>
</dbReference>
<evidence type="ECO:0000256" key="16">
    <source>
        <dbReference type="ARBA" id="ARBA00042156"/>
    </source>
</evidence>
<dbReference type="InterPro" id="IPR004602">
    <property type="entry name" value="UvrA"/>
</dbReference>
<dbReference type="GO" id="GO:0005737">
    <property type="term" value="C:cytoplasm"/>
    <property type="evidence" value="ECO:0007669"/>
    <property type="project" value="UniProtKB-SubCell"/>
</dbReference>
<protein>
    <recommendedName>
        <fullName evidence="15">UvrABC system protein A</fullName>
    </recommendedName>
    <alternativeName>
        <fullName evidence="16">Excinuclease ABC subunit A</fullName>
    </alternativeName>
</protein>
<dbReference type="InterPro" id="IPR013815">
    <property type="entry name" value="ATP_grasp_subdomain_1"/>
</dbReference>
<evidence type="ECO:0000256" key="1">
    <source>
        <dbReference type="ARBA" id="ARBA00004496"/>
    </source>
</evidence>
<dbReference type="Gene3D" id="3.30.1490.20">
    <property type="entry name" value="ATP-grasp fold, A domain"/>
    <property type="match status" value="1"/>
</dbReference>
<dbReference type="GO" id="GO:0003677">
    <property type="term" value="F:DNA binding"/>
    <property type="evidence" value="ECO:0007669"/>
    <property type="project" value="UniProtKB-KW"/>
</dbReference>
<evidence type="ECO:0000256" key="10">
    <source>
        <dbReference type="ARBA" id="ARBA00022840"/>
    </source>
</evidence>
<comment type="subcellular location">
    <subcellularLocation>
        <location evidence="1">Cytoplasm</location>
    </subcellularLocation>
</comment>
<evidence type="ECO:0000256" key="14">
    <source>
        <dbReference type="ARBA" id="ARBA00038000"/>
    </source>
</evidence>
<dbReference type="Pfam" id="PF17760">
    <property type="entry name" value="UvrA_inter"/>
    <property type="match status" value="1"/>
</dbReference>
<dbReference type="InterPro" id="IPR041102">
    <property type="entry name" value="UvrA_inter"/>
</dbReference>
<keyword evidence="7" id="KW-0228">DNA excision</keyword>
<dbReference type="GO" id="GO:0005524">
    <property type="term" value="F:ATP binding"/>
    <property type="evidence" value="ECO:0007669"/>
    <property type="project" value="UniProtKB-KW"/>
</dbReference>
<dbReference type="Gene3D" id="1.10.8.280">
    <property type="entry name" value="ABC transporter ATPase domain-like"/>
    <property type="match status" value="1"/>
</dbReference>
<dbReference type="KEGG" id="ise:JBKA6_0570"/>
<dbReference type="Gene3D" id="1.20.1580.10">
    <property type="entry name" value="ABC transporter ATPase like domain"/>
    <property type="match status" value="2"/>
</dbReference>
<dbReference type="RefSeq" id="WP_096685692.1">
    <property type="nucleotide sequence ID" value="NZ_AP014564.1"/>
</dbReference>
<evidence type="ECO:0000259" key="17">
    <source>
        <dbReference type="PROSITE" id="PS50893"/>
    </source>
</evidence>
<dbReference type="AlphaFoldDB" id="A0A1J1DXK0"/>
<dbReference type="Pfam" id="PF17755">
    <property type="entry name" value="UvrA_DNA-bind"/>
    <property type="match status" value="1"/>
</dbReference>
<dbReference type="EMBL" id="AP014564">
    <property type="protein sequence ID" value="BAV94583.1"/>
    <property type="molecule type" value="Genomic_DNA"/>
</dbReference>
<dbReference type="OrthoDB" id="9809851at2"/>
<accession>A0A1J1DXK0</accession>
<dbReference type="GO" id="GO:0009380">
    <property type="term" value="C:excinuclease repair complex"/>
    <property type="evidence" value="ECO:0007669"/>
    <property type="project" value="InterPro"/>
</dbReference>
<organism evidence="18 19">
    <name type="scientific">Ichthyobacterium seriolicida</name>
    <dbReference type="NCBI Taxonomy" id="242600"/>
    <lineage>
        <taxon>Bacteria</taxon>
        <taxon>Pseudomonadati</taxon>
        <taxon>Bacteroidota</taxon>
        <taxon>Flavobacteriia</taxon>
        <taxon>Flavobacteriales</taxon>
        <taxon>Ichthyobacteriaceae</taxon>
        <taxon>Ichthyobacterium</taxon>
    </lineage>
</organism>
<keyword evidence="3" id="KW-0479">Metal-binding</keyword>
<evidence type="ECO:0000256" key="11">
    <source>
        <dbReference type="ARBA" id="ARBA00022881"/>
    </source>
</evidence>
<feature type="domain" description="ABC transporter" evidence="17">
    <location>
        <begin position="607"/>
        <end position="935"/>
    </location>
</feature>
<gene>
    <name evidence="18" type="ORF">JBKA6_0570</name>
</gene>
<dbReference type="CDD" id="cd03271">
    <property type="entry name" value="ABC_UvrA_II"/>
    <property type="match status" value="1"/>
</dbReference>
<dbReference type="NCBIfam" id="NF001503">
    <property type="entry name" value="PRK00349.1"/>
    <property type="match status" value="1"/>
</dbReference>
<name>A0A1J1DXK0_9FLAO</name>
<evidence type="ECO:0000313" key="19">
    <source>
        <dbReference type="Proteomes" id="UP000243197"/>
    </source>
</evidence>
<evidence type="ECO:0000256" key="8">
    <source>
        <dbReference type="ARBA" id="ARBA00022771"/>
    </source>
</evidence>
<keyword evidence="8" id="KW-0863">Zinc-finger</keyword>
<keyword evidence="12" id="KW-0238">DNA-binding</keyword>
<evidence type="ECO:0000256" key="7">
    <source>
        <dbReference type="ARBA" id="ARBA00022769"/>
    </source>
</evidence>
<keyword evidence="11" id="KW-0267">Excision nuclease</keyword>
<keyword evidence="9" id="KW-0862">Zinc</keyword>
<dbReference type="Gene3D" id="3.40.50.300">
    <property type="entry name" value="P-loop containing nucleotide triphosphate hydrolases"/>
    <property type="match status" value="2"/>
</dbReference>